<dbReference type="NCBIfam" id="TIGR03546">
    <property type="entry name" value="TIGR03546 family protein"/>
    <property type="match status" value="1"/>
</dbReference>
<dbReference type="AlphaFoldDB" id="A0A1X9NEF2"/>
<dbReference type="InterPro" id="IPR019935">
    <property type="entry name" value="CHP03546"/>
</dbReference>
<keyword evidence="1" id="KW-0812">Transmembrane</keyword>
<accession>A0A1X9NEF2</accession>
<organism evidence="3 4">
    <name type="scientific">Oceanicoccus sagamiensis</name>
    <dbReference type="NCBI Taxonomy" id="716816"/>
    <lineage>
        <taxon>Bacteria</taxon>
        <taxon>Pseudomonadati</taxon>
        <taxon>Pseudomonadota</taxon>
        <taxon>Gammaproteobacteria</taxon>
        <taxon>Cellvibrionales</taxon>
        <taxon>Spongiibacteraceae</taxon>
        <taxon>Oceanicoccus</taxon>
    </lineage>
</organism>
<dbReference type="STRING" id="716816.BST96_13890"/>
<dbReference type="InterPro" id="IPR018639">
    <property type="entry name" value="DUF2062"/>
</dbReference>
<evidence type="ECO:0000313" key="3">
    <source>
        <dbReference type="EMBL" id="ARN76418.1"/>
    </source>
</evidence>
<name>A0A1X9NEF2_9GAMM</name>
<feature type="transmembrane region" description="Helical" evidence="1">
    <location>
        <begin position="16"/>
        <end position="35"/>
    </location>
</feature>
<sequence>MTLLAKLLKILNSDDSPIQISLAIALAAIMGLTPLNAPHNLLLLIILLIVRVNLPAFLLSLGVFTLFAYAVDPLSESLGYWVLQAPSLQGLWTALYQSSFWRLLGYNNTLILGSLLLSLALSPFIVIIGRLLIIQYREKLLAMVNKSRIALWLKSGKIFNAYQQLQA</sequence>
<reference evidence="3 4" key="1">
    <citation type="submission" date="2016-11" db="EMBL/GenBank/DDBJ databases">
        <title>Trade-off between light-utilization and light-protection in marine flavobacteria.</title>
        <authorList>
            <person name="Kumagai Y."/>
        </authorList>
    </citation>
    <scope>NUCLEOTIDE SEQUENCE [LARGE SCALE GENOMIC DNA]</scope>
    <source>
        <strain evidence="3 4">NBRC 107125</strain>
    </source>
</reference>
<keyword evidence="4" id="KW-1185">Reference proteome</keyword>
<protein>
    <recommendedName>
        <fullName evidence="2">DUF2062 domain-containing protein</fullName>
    </recommendedName>
</protein>
<feature type="transmembrane region" description="Helical" evidence="1">
    <location>
        <begin position="42"/>
        <end position="71"/>
    </location>
</feature>
<feature type="domain" description="DUF2062" evidence="2">
    <location>
        <begin position="6"/>
        <end position="139"/>
    </location>
</feature>
<evidence type="ECO:0000259" key="2">
    <source>
        <dbReference type="Pfam" id="PF09835"/>
    </source>
</evidence>
<proteinExistence type="predicted"/>
<keyword evidence="1" id="KW-0472">Membrane</keyword>
<dbReference type="KEGG" id="osg:BST96_13890"/>
<gene>
    <name evidence="3" type="ORF">BST96_13890</name>
</gene>
<dbReference type="Proteomes" id="UP000193450">
    <property type="component" value="Chromosome"/>
</dbReference>
<dbReference type="Pfam" id="PF09835">
    <property type="entry name" value="DUF2062"/>
    <property type="match status" value="1"/>
</dbReference>
<feature type="transmembrane region" description="Helical" evidence="1">
    <location>
        <begin position="110"/>
        <end position="133"/>
    </location>
</feature>
<evidence type="ECO:0000256" key="1">
    <source>
        <dbReference type="SAM" id="Phobius"/>
    </source>
</evidence>
<dbReference type="EMBL" id="CP019343">
    <property type="protein sequence ID" value="ARN76418.1"/>
    <property type="molecule type" value="Genomic_DNA"/>
</dbReference>
<evidence type="ECO:0000313" key="4">
    <source>
        <dbReference type="Proteomes" id="UP000193450"/>
    </source>
</evidence>
<keyword evidence="1" id="KW-1133">Transmembrane helix</keyword>